<organism evidence="2 3">
    <name type="scientific">Candidatus Shapirobacteria bacterium RBG_13_44_7</name>
    <dbReference type="NCBI Taxonomy" id="1802149"/>
    <lineage>
        <taxon>Bacteria</taxon>
        <taxon>Candidatus Shapironibacteriota</taxon>
    </lineage>
</organism>
<accession>A0A1F7SIW2</accession>
<evidence type="ECO:0000256" key="1">
    <source>
        <dbReference type="SAM" id="Phobius"/>
    </source>
</evidence>
<sequence length="96" mass="10708">MIEKNKNLMIAGRFITGLSLIGAEEFVAVVLQHNSPLLPFLGMVMQPMLVIFFLPPLITAIYFMFSSQMKWRIDIVLLLISIACIIGSNSFNFGGN</sequence>
<name>A0A1F7SIW2_9BACT</name>
<dbReference type="EMBL" id="MGDJ01000019">
    <property type="protein sequence ID" value="OGL53127.1"/>
    <property type="molecule type" value="Genomic_DNA"/>
</dbReference>
<comment type="caution">
    <text evidence="2">The sequence shown here is derived from an EMBL/GenBank/DDBJ whole genome shotgun (WGS) entry which is preliminary data.</text>
</comment>
<dbReference type="AlphaFoldDB" id="A0A1F7SIW2"/>
<keyword evidence="1" id="KW-1133">Transmembrane helix</keyword>
<gene>
    <name evidence="2" type="ORF">A3K55_01205</name>
</gene>
<keyword evidence="1" id="KW-0812">Transmembrane</keyword>
<feature type="transmembrane region" description="Helical" evidence="1">
    <location>
        <begin position="37"/>
        <end position="63"/>
    </location>
</feature>
<evidence type="ECO:0000313" key="3">
    <source>
        <dbReference type="Proteomes" id="UP000185874"/>
    </source>
</evidence>
<protein>
    <submittedName>
        <fullName evidence="2">Uncharacterized protein</fullName>
    </submittedName>
</protein>
<keyword evidence="1" id="KW-0472">Membrane</keyword>
<dbReference type="Proteomes" id="UP000185874">
    <property type="component" value="Unassembled WGS sequence"/>
</dbReference>
<feature type="transmembrane region" description="Helical" evidence="1">
    <location>
        <begin position="12"/>
        <end position="31"/>
    </location>
</feature>
<proteinExistence type="predicted"/>
<feature type="transmembrane region" description="Helical" evidence="1">
    <location>
        <begin position="75"/>
        <end position="93"/>
    </location>
</feature>
<evidence type="ECO:0000313" key="2">
    <source>
        <dbReference type="EMBL" id="OGL53127.1"/>
    </source>
</evidence>
<reference evidence="2 3" key="1">
    <citation type="journal article" date="2016" name="Nat. Commun.">
        <title>Thousands of microbial genomes shed light on interconnected biogeochemical processes in an aquifer system.</title>
        <authorList>
            <person name="Anantharaman K."/>
            <person name="Brown C.T."/>
            <person name="Hug L.A."/>
            <person name="Sharon I."/>
            <person name="Castelle C.J."/>
            <person name="Probst A.J."/>
            <person name="Thomas B.C."/>
            <person name="Singh A."/>
            <person name="Wilkins M.J."/>
            <person name="Karaoz U."/>
            <person name="Brodie E.L."/>
            <person name="Williams K.H."/>
            <person name="Hubbard S.S."/>
            <person name="Banfield J.F."/>
        </authorList>
    </citation>
    <scope>NUCLEOTIDE SEQUENCE [LARGE SCALE GENOMIC DNA]</scope>
</reference>